<comment type="caution">
    <text evidence="7">The sequence shown here is derived from an EMBL/GenBank/DDBJ whole genome shotgun (WGS) entry which is preliminary data.</text>
</comment>
<name>A0A478FQS1_9MOLU</name>
<proteinExistence type="inferred from homology"/>
<keyword evidence="5" id="KW-1133">Transmembrane helix</keyword>
<feature type="transmembrane region" description="Helical" evidence="5">
    <location>
        <begin position="217"/>
        <end position="236"/>
    </location>
</feature>
<reference evidence="7 8" key="1">
    <citation type="submission" date="2019-01" db="EMBL/GenBank/DDBJ databases">
        <title>Draft genome sequences of Candidatus Mycoplasma haemohominis SWG34-3 identified from a patient with pyrexia, anemia and liver dysfunction.</title>
        <authorList>
            <person name="Sekizuka T."/>
            <person name="Hattori N."/>
            <person name="Katano H."/>
            <person name="Takuma T."/>
            <person name="Ito T."/>
            <person name="Arai N."/>
            <person name="Yanai R."/>
            <person name="Ishii S."/>
            <person name="Miura Y."/>
            <person name="Tokunaga T."/>
            <person name="Watanabe H."/>
            <person name="Nomura N."/>
            <person name="Eguchi J."/>
            <person name="Arai T."/>
            <person name="Hasegawa H."/>
            <person name="Nakamaki T."/>
            <person name="Wakita T."/>
            <person name="Niki Y."/>
            <person name="Kuroda M."/>
        </authorList>
    </citation>
    <scope>NUCLEOTIDE SEQUENCE [LARGE SCALE GENOMIC DNA]</scope>
    <source>
        <strain evidence="7">SWG34-3</strain>
    </source>
</reference>
<dbReference type="SMART" id="SM00382">
    <property type="entry name" value="AAA"/>
    <property type="match status" value="1"/>
</dbReference>
<dbReference type="Proteomes" id="UP000324831">
    <property type="component" value="Unassembled WGS sequence"/>
</dbReference>
<keyword evidence="4 7" id="KW-0067">ATP-binding</keyword>
<dbReference type="PROSITE" id="PS50893">
    <property type="entry name" value="ABC_TRANSPORTER_2"/>
    <property type="match status" value="1"/>
</dbReference>
<sequence>MHSGIRYSLKEYLLSQSVKKNHYPFGYWIRNKNLFIQISFWLWALWAILAIFSIFLPVSNQQKLGRGVIVVFETVFQYIVRLLGSDSDVVSSEDKVNISPPFWNYEAYLFLCLTISVIFIGGYCVFLIRNFLIELESLIKRNTVSADLRLKFSFFSKWIHYFWIFSSLLTAWTAFCLLYVPKPSGNDIFTFLYKSLDVDSNSLESTRVYHRDLTSTGWVTAGLNIFSVVIIVALYFKYSRELFKGNQFFFSNLRMEEKVSSDVFIDPVISKEILRSMSISSKEDYEKKNDEGFIAQLRGVNKYFHVKNEIFHALKDINLEIRKGEFIVILGYSGSGKTTLLNILSGIDRPTTGSCVIADCDITKMDDNALNYFRRKRIGYIFQNYALLPNLTAAENIAIAQGMDNPSMKERVKNVYSHMQKGQIKSKFDFFKELCKEIFLSKGNKDELYYMMEFLGLMEHKDKYPHQLSGGQQQRVAITRALIKKPQILLADEPTGAIDHAMTKSILNFFYDINKYAKTTVIVITHNPLIAEMAKRVLYVSGGRIVKDIVNSNPKHPLEIEGL</sequence>
<dbReference type="PANTHER" id="PTHR42798:SF2">
    <property type="entry name" value="ABC TRANSPORTER ATP-BINDING PROTEIN MG467-RELATED"/>
    <property type="match status" value="1"/>
</dbReference>
<dbReference type="EMBL" id="BIMN01000001">
    <property type="protein sequence ID" value="GCE63294.1"/>
    <property type="molecule type" value="Genomic_DNA"/>
</dbReference>
<organism evidence="7 8">
    <name type="scientific">Candidatus Mycoplasma haematohominis</name>
    <dbReference type="NCBI Taxonomy" id="1494318"/>
    <lineage>
        <taxon>Bacteria</taxon>
        <taxon>Bacillati</taxon>
        <taxon>Mycoplasmatota</taxon>
        <taxon>Mollicutes</taxon>
        <taxon>Mycoplasmataceae</taxon>
        <taxon>Mycoplasma</taxon>
    </lineage>
</organism>
<accession>A0A478FQS1</accession>
<dbReference type="PANTHER" id="PTHR42798">
    <property type="entry name" value="LIPOPROTEIN-RELEASING SYSTEM ATP-BINDING PROTEIN LOLD"/>
    <property type="match status" value="1"/>
</dbReference>
<feature type="transmembrane region" description="Helical" evidence="5">
    <location>
        <begin position="107"/>
        <end position="132"/>
    </location>
</feature>
<keyword evidence="3" id="KW-0547">Nucleotide-binding</keyword>
<evidence type="ECO:0000313" key="7">
    <source>
        <dbReference type="EMBL" id="GCE63294.1"/>
    </source>
</evidence>
<dbReference type="AlphaFoldDB" id="A0A478FQS1"/>
<dbReference type="InterPro" id="IPR027417">
    <property type="entry name" value="P-loop_NTPase"/>
</dbReference>
<dbReference type="GO" id="GO:0016887">
    <property type="term" value="F:ATP hydrolysis activity"/>
    <property type="evidence" value="ECO:0007669"/>
    <property type="project" value="InterPro"/>
</dbReference>
<dbReference type="GO" id="GO:0005524">
    <property type="term" value="F:ATP binding"/>
    <property type="evidence" value="ECO:0007669"/>
    <property type="project" value="UniProtKB-KW"/>
</dbReference>
<comment type="similarity">
    <text evidence="1">Belongs to the ABC transporter superfamily.</text>
</comment>
<evidence type="ECO:0000256" key="3">
    <source>
        <dbReference type="ARBA" id="ARBA00022741"/>
    </source>
</evidence>
<dbReference type="SUPFAM" id="SSF52540">
    <property type="entry name" value="P-loop containing nucleoside triphosphate hydrolases"/>
    <property type="match status" value="1"/>
</dbReference>
<keyword evidence="5" id="KW-0472">Membrane</keyword>
<gene>
    <name evidence="7" type="primary">bceA</name>
    <name evidence="7" type="ORF">MHSWG343_02810</name>
</gene>
<evidence type="ECO:0000256" key="5">
    <source>
        <dbReference type="SAM" id="Phobius"/>
    </source>
</evidence>
<dbReference type="Gene3D" id="3.40.50.300">
    <property type="entry name" value="P-loop containing nucleotide triphosphate hydrolases"/>
    <property type="match status" value="1"/>
</dbReference>
<dbReference type="InterPro" id="IPR017911">
    <property type="entry name" value="MacB-like_ATP-bd"/>
</dbReference>
<evidence type="ECO:0000313" key="8">
    <source>
        <dbReference type="Proteomes" id="UP000324831"/>
    </source>
</evidence>
<dbReference type="Pfam" id="PF00005">
    <property type="entry name" value="ABC_tran"/>
    <property type="match status" value="1"/>
</dbReference>
<evidence type="ECO:0000256" key="1">
    <source>
        <dbReference type="ARBA" id="ARBA00005417"/>
    </source>
</evidence>
<evidence type="ECO:0000259" key="6">
    <source>
        <dbReference type="PROSITE" id="PS50893"/>
    </source>
</evidence>
<feature type="transmembrane region" description="Helical" evidence="5">
    <location>
        <begin position="67"/>
        <end position="84"/>
    </location>
</feature>
<dbReference type="CDD" id="cd03255">
    <property type="entry name" value="ABC_MJ0796_LolCDE_FtsE"/>
    <property type="match status" value="1"/>
</dbReference>
<evidence type="ECO:0000256" key="4">
    <source>
        <dbReference type="ARBA" id="ARBA00022840"/>
    </source>
</evidence>
<feature type="transmembrane region" description="Helical" evidence="5">
    <location>
        <begin position="158"/>
        <end position="180"/>
    </location>
</feature>
<dbReference type="InterPro" id="IPR003439">
    <property type="entry name" value="ABC_transporter-like_ATP-bd"/>
</dbReference>
<keyword evidence="5" id="KW-0812">Transmembrane</keyword>
<keyword evidence="2" id="KW-0813">Transport</keyword>
<feature type="domain" description="ABC transporter" evidence="6">
    <location>
        <begin position="295"/>
        <end position="562"/>
    </location>
</feature>
<protein>
    <submittedName>
        <fullName evidence="7">Bacitracin export ATP-binding protein BceA</fullName>
    </submittedName>
</protein>
<feature type="transmembrane region" description="Helical" evidence="5">
    <location>
        <begin position="34"/>
        <end position="55"/>
    </location>
</feature>
<evidence type="ECO:0000256" key="2">
    <source>
        <dbReference type="ARBA" id="ARBA00022448"/>
    </source>
</evidence>
<dbReference type="InterPro" id="IPR003593">
    <property type="entry name" value="AAA+_ATPase"/>
</dbReference>